<evidence type="ECO:0000313" key="2">
    <source>
        <dbReference type="Proteomes" id="UP000475545"/>
    </source>
</evidence>
<dbReference type="AlphaFoldDB" id="A0A6L7GQ08"/>
<accession>A0A6L7GQ08</accession>
<proteinExistence type="predicted"/>
<evidence type="ECO:0000313" key="1">
    <source>
        <dbReference type="EMBL" id="MXP22019.1"/>
    </source>
</evidence>
<keyword evidence="2" id="KW-1185">Reference proteome</keyword>
<dbReference type="EMBL" id="WMBR01000003">
    <property type="protein sequence ID" value="MXP22019.1"/>
    <property type="molecule type" value="Genomic_DNA"/>
</dbReference>
<sequence>MTEYLPPPDPSRFPRLDDDHLRELGTGVSVGRIYFAGGRYPAPWDDFRWFGPTKSRFDHHLPPAGMHDDRAIMYLGAGLRDSRGRTMSVLETALVECFRDTGTVDARTDLPHLVLFTPVRPLRLLDLADSEWVTAAGGNAAISSGRRDISRQWATAIHAHYTGHHAVDGLIYTTSNKPANRSIALWERAVDALPARPAFNEPLDHLALRPAVETFAHRIGLSLIT</sequence>
<protein>
    <recommendedName>
        <fullName evidence="3">RES domain-containing protein</fullName>
    </recommendedName>
</protein>
<reference evidence="1 2" key="1">
    <citation type="submission" date="2019-11" db="EMBL/GenBank/DDBJ databases">
        <title>Gordonia sp. nov., a novel actinobacterium isolated from mangrove soil in Hainan.</title>
        <authorList>
            <person name="Huang X."/>
            <person name="Xie Y."/>
            <person name="Chu X."/>
            <person name="Xiao K."/>
        </authorList>
    </citation>
    <scope>NUCLEOTIDE SEQUENCE [LARGE SCALE GENOMIC DNA]</scope>
    <source>
        <strain evidence="1 2">HNM0687</strain>
    </source>
</reference>
<organism evidence="1 2">
    <name type="scientific">Gordonia mangrovi</name>
    <dbReference type="NCBI Taxonomy" id="2665643"/>
    <lineage>
        <taxon>Bacteria</taxon>
        <taxon>Bacillati</taxon>
        <taxon>Actinomycetota</taxon>
        <taxon>Actinomycetes</taxon>
        <taxon>Mycobacteriales</taxon>
        <taxon>Gordoniaceae</taxon>
        <taxon>Gordonia</taxon>
    </lineage>
</organism>
<gene>
    <name evidence="1" type="ORF">GIY30_11750</name>
</gene>
<comment type="caution">
    <text evidence="1">The sequence shown here is derived from an EMBL/GenBank/DDBJ whole genome shotgun (WGS) entry which is preliminary data.</text>
</comment>
<dbReference type="Proteomes" id="UP000475545">
    <property type="component" value="Unassembled WGS sequence"/>
</dbReference>
<name>A0A6L7GQ08_9ACTN</name>
<evidence type="ECO:0008006" key="3">
    <source>
        <dbReference type="Google" id="ProtNLM"/>
    </source>
</evidence>
<dbReference type="RefSeq" id="WP_160902227.1">
    <property type="nucleotide sequence ID" value="NZ_CP102850.1"/>
</dbReference>